<dbReference type="Proteomes" id="UP000830167">
    <property type="component" value="Chromosome"/>
</dbReference>
<feature type="transmembrane region" description="Helical" evidence="8">
    <location>
        <begin position="71"/>
        <end position="94"/>
    </location>
</feature>
<dbReference type="InterPro" id="IPR018107">
    <property type="entry name" value="Na-dicarboxylate_symporter_CS"/>
</dbReference>
<dbReference type="PROSITE" id="PS00714">
    <property type="entry name" value="NA_DICARBOXYL_SYMP_2"/>
    <property type="match status" value="1"/>
</dbReference>
<dbReference type="PRINTS" id="PR00173">
    <property type="entry name" value="EDTRNSPORT"/>
</dbReference>
<dbReference type="Gene3D" id="1.10.3860.10">
    <property type="entry name" value="Sodium:dicarboxylate symporter"/>
    <property type="match status" value="1"/>
</dbReference>
<sequence>MLRKIPLGIQILIAMILGIVVGGASKTFGIHLKILGDAFIHLIQMAILPLVFPLIVLGISQMQSIRRIGRIAGKTILYFEVITTIVLFIGIFLADATQVGSGVNLAGAKGNLLHGIAKGIDFQAFVLNMIPHNLFASLTQGNLLSLVFFALFFGLGMAAVAEKAKPVEQFLESVANIMFQVLDFIIRFAPIGVFGFIAFDIANYGWASIWLLGQFVGIAYLGFLIIVFLLLPLAALVFKVSYIKLLREIWDLILLAFTSRSSEIVLAPLLERLKGYGVDESIGSFVLPVGYSFNLDGATLYESIAVLFLAHAYGIQLTFVHQLEIIGVLMVLTKGLAGVPSAAIVILLSTAKSIGIPLEGVALLLGIDFIIDMGRTAVNVVGNSLAAVIVAKSEKLFQPKASLQ</sequence>
<dbReference type="PANTHER" id="PTHR42865">
    <property type="entry name" value="PROTON/GLUTAMATE-ASPARTATE SYMPORTER"/>
    <property type="match status" value="1"/>
</dbReference>
<feature type="transmembrane region" description="Helical" evidence="8">
    <location>
        <begin position="143"/>
        <end position="161"/>
    </location>
</feature>
<dbReference type="Pfam" id="PF00375">
    <property type="entry name" value="SDF"/>
    <property type="match status" value="1"/>
</dbReference>
<keyword evidence="7 8" id="KW-0472">Membrane</keyword>
<dbReference type="PANTHER" id="PTHR42865:SF7">
    <property type="entry name" value="PROTON_GLUTAMATE-ASPARTATE SYMPORTER"/>
    <property type="match status" value="1"/>
</dbReference>
<feature type="transmembrane region" description="Helical" evidence="8">
    <location>
        <begin position="38"/>
        <end position="59"/>
    </location>
</feature>
<evidence type="ECO:0000256" key="2">
    <source>
        <dbReference type="ARBA" id="ARBA00022448"/>
    </source>
</evidence>
<feature type="transmembrane region" description="Helical" evidence="8">
    <location>
        <begin position="173"/>
        <end position="199"/>
    </location>
</feature>
<dbReference type="SUPFAM" id="SSF118215">
    <property type="entry name" value="Proton glutamate symport protein"/>
    <property type="match status" value="1"/>
</dbReference>
<evidence type="ECO:0000256" key="4">
    <source>
        <dbReference type="ARBA" id="ARBA00022692"/>
    </source>
</evidence>
<keyword evidence="4 8" id="KW-0812">Transmembrane</keyword>
<gene>
    <name evidence="9" type="ORF">LSG31_16855</name>
</gene>
<feature type="transmembrane region" description="Helical" evidence="8">
    <location>
        <begin position="325"/>
        <end position="348"/>
    </location>
</feature>
<comment type="subcellular location">
    <subcellularLocation>
        <location evidence="1">Cell membrane</location>
        <topology evidence="1">Multi-pass membrane protein</topology>
    </subcellularLocation>
</comment>
<accession>A0ABY4CGK6</accession>
<feature type="transmembrane region" description="Helical" evidence="8">
    <location>
        <begin position="290"/>
        <end position="313"/>
    </location>
</feature>
<feature type="transmembrane region" description="Helical" evidence="8">
    <location>
        <begin position="211"/>
        <end position="237"/>
    </location>
</feature>
<organism evidence="9 10">
    <name type="scientific">Fodinisporobacter ferrooxydans</name>
    <dbReference type="NCBI Taxonomy" id="2901836"/>
    <lineage>
        <taxon>Bacteria</taxon>
        <taxon>Bacillati</taxon>
        <taxon>Bacillota</taxon>
        <taxon>Bacilli</taxon>
        <taxon>Bacillales</taxon>
        <taxon>Alicyclobacillaceae</taxon>
        <taxon>Fodinisporobacter</taxon>
    </lineage>
</organism>
<dbReference type="InterPro" id="IPR036458">
    <property type="entry name" value="Na:dicarbo_symporter_sf"/>
</dbReference>
<evidence type="ECO:0000256" key="8">
    <source>
        <dbReference type="SAM" id="Phobius"/>
    </source>
</evidence>
<evidence type="ECO:0000256" key="7">
    <source>
        <dbReference type="ARBA" id="ARBA00023136"/>
    </source>
</evidence>
<dbReference type="EMBL" id="CP089291">
    <property type="protein sequence ID" value="UOF89543.1"/>
    <property type="molecule type" value="Genomic_DNA"/>
</dbReference>
<keyword evidence="3" id="KW-1003">Cell membrane</keyword>
<evidence type="ECO:0000313" key="9">
    <source>
        <dbReference type="EMBL" id="UOF89543.1"/>
    </source>
</evidence>
<keyword evidence="10" id="KW-1185">Reference proteome</keyword>
<evidence type="ECO:0000313" key="10">
    <source>
        <dbReference type="Proteomes" id="UP000830167"/>
    </source>
</evidence>
<keyword evidence="5" id="KW-0769">Symport</keyword>
<evidence type="ECO:0000256" key="1">
    <source>
        <dbReference type="ARBA" id="ARBA00004651"/>
    </source>
</evidence>
<evidence type="ECO:0000256" key="5">
    <source>
        <dbReference type="ARBA" id="ARBA00022847"/>
    </source>
</evidence>
<keyword evidence="6 8" id="KW-1133">Transmembrane helix</keyword>
<proteinExistence type="predicted"/>
<dbReference type="InterPro" id="IPR001991">
    <property type="entry name" value="Na-dicarboxylate_symporter"/>
</dbReference>
<keyword evidence="2" id="KW-0813">Transport</keyword>
<protein>
    <submittedName>
        <fullName evidence="9">Dicarboxylate/amino acid:cation symporter</fullName>
    </submittedName>
</protein>
<evidence type="ECO:0000256" key="3">
    <source>
        <dbReference type="ARBA" id="ARBA00022475"/>
    </source>
</evidence>
<reference evidence="9" key="1">
    <citation type="submission" date="2021-12" db="EMBL/GenBank/DDBJ databases">
        <title>Alicyclobacillaceae gen. nov., sp. nov., isolated from chalcocite enrichment system.</title>
        <authorList>
            <person name="Jiang Z."/>
        </authorList>
    </citation>
    <scope>NUCLEOTIDE SEQUENCE</scope>
    <source>
        <strain evidence="9">MYW30-H2</strain>
    </source>
</reference>
<evidence type="ECO:0000256" key="6">
    <source>
        <dbReference type="ARBA" id="ARBA00022989"/>
    </source>
</evidence>
<name>A0ABY4CGK6_9BACL</name>
<feature type="transmembrane region" description="Helical" evidence="8">
    <location>
        <begin position="354"/>
        <end position="371"/>
    </location>
</feature>
<feature type="transmembrane region" description="Helical" evidence="8">
    <location>
        <begin position="12"/>
        <end position="32"/>
    </location>
</feature>
<dbReference type="RefSeq" id="WP_347436233.1">
    <property type="nucleotide sequence ID" value="NZ_CP089291.1"/>
</dbReference>